<keyword evidence="7" id="KW-0805">Transcription regulation</keyword>
<dbReference type="GO" id="GO:0005634">
    <property type="term" value="C:nucleus"/>
    <property type="evidence" value="ECO:0007669"/>
    <property type="project" value="UniProtKB-SubCell"/>
</dbReference>
<feature type="region of interest" description="Disordered" evidence="12">
    <location>
        <begin position="1"/>
        <end position="26"/>
    </location>
</feature>
<evidence type="ECO:0000256" key="5">
    <source>
        <dbReference type="ARBA" id="ARBA00022771"/>
    </source>
</evidence>
<dbReference type="PROSITE" id="PS50157">
    <property type="entry name" value="ZINC_FINGER_C2H2_2"/>
    <property type="match status" value="8"/>
</dbReference>
<evidence type="ECO:0000256" key="10">
    <source>
        <dbReference type="ARBA" id="ARBA00023242"/>
    </source>
</evidence>
<comment type="similarity">
    <text evidence="2">Belongs to the krueppel C2H2-type zinc-finger protein family.</text>
</comment>
<dbReference type="PANTHER" id="PTHR24381">
    <property type="entry name" value="ZINC FINGER PROTEIN"/>
    <property type="match status" value="1"/>
</dbReference>
<evidence type="ECO:0000256" key="9">
    <source>
        <dbReference type="ARBA" id="ARBA00023163"/>
    </source>
</evidence>
<evidence type="ECO:0000256" key="1">
    <source>
        <dbReference type="ARBA" id="ARBA00004123"/>
    </source>
</evidence>
<dbReference type="Gene3D" id="3.30.160.60">
    <property type="entry name" value="Classic Zinc Finger"/>
    <property type="match status" value="6"/>
</dbReference>
<evidence type="ECO:0000256" key="4">
    <source>
        <dbReference type="ARBA" id="ARBA00022737"/>
    </source>
</evidence>
<feature type="compositionally biased region" description="Polar residues" evidence="12">
    <location>
        <begin position="1"/>
        <end position="14"/>
    </location>
</feature>
<keyword evidence="6" id="KW-0862">Zinc</keyword>
<feature type="domain" description="C2H2-type" evidence="13">
    <location>
        <begin position="272"/>
        <end position="300"/>
    </location>
</feature>
<keyword evidence="10" id="KW-0539">Nucleus</keyword>
<dbReference type="GO" id="GO:0000977">
    <property type="term" value="F:RNA polymerase II transcription regulatory region sequence-specific DNA binding"/>
    <property type="evidence" value="ECO:0007669"/>
    <property type="project" value="TreeGrafter"/>
</dbReference>
<evidence type="ECO:0000256" key="7">
    <source>
        <dbReference type="ARBA" id="ARBA00023015"/>
    </source>
</evidence>
<proteinExistence type="inferred from homology"/>
<evidence type="ECO:0000256" key="12">
    <source>
        <dbReference type="SAM" id="MobiDB-lite"/>
    </source>
</evidence>
<dbReference type="GO" id="GO:0000981">
    <property type="term" value="F:DNA-binding transcription factor activity, RNA polymerase II-specific"/>
    <property type="evidence" value="ECO:0007669"/>
    <property type="project" value="TreeGrafter"/>
</dbReference>
<dbReference type="FunFam" id="3.30.160.60:FF:001156">
    <property type="entry name" value="Zinc finger protein 407"/>
    <property type="match status" value="1"/>
</dbReference>
<keyword evidence="4" id="KW-0677">Repeat</keyword>
<sequence length="328" mass="38683">MLILQVQPSTSQEPSAKLENELSDDDVDVQDSELSEDIFVRIDADRYRCNVCQKIKHDRRSILRHVVGQHSQIRSFKCNQCDKSFKRKYTLDIHQRSHEHKPSDGYKCEKCDYHTPLKTSLYHHHYRMHTNEYRFTCEHCGKRCKFKRELVDHMVSHSDERYMCDICGKLYKGEHLLRAHRRIHLDPYKFPCALCKKKLATAESLQNHMKLHSRTFECDECGMKFSCKPNLIKHRNVHTREQAFTCPECGKVFADQATQKVHSLIHAGLRPYRCNVCGLGFTQRTPMMLHWRRKHPGETEPPPPVFLKNILKSIEEQNGKKARLENKE</sequence>
<dbReference type="PANTHER" id="PTHR24381:SF393">
    <property type="entry name" value="CHROMATIN-LINKED ADAPTOR FOR MSL PROTEINS, ISOFORM B"/>
    <property type="match status" value="1"/>
</dbReference>
<dbReference type="RefSeq" id="XP_032454167.1">
    <property type="nucleotide sequence ID" value="XM_032598276.1"/>
</dbReference>
<evidence type="ECO:0000256" key="11">
    <source>
        <dbReference type="PROSITE-ProRule" id="PRU00042"/>
    </source>
</evidence>
<dbReference type="KEGG" id="nvi:116738546"/>
<accession>A0A7M7QX73</accession>
<protein>
    <recommendedName>
        <fullName evidence="13">C2H2-type domain-containing protein</fullName>
    </recommendedName>
</protein>
<dbReference type="GO" id="GO:0008270">
    <property type="term" value="F:zinc ion binding"/>
    <property type="evidence" value="ECO:0007669"/>
    <property type="project" value="UniProtKB-KW"/>
</dbReference>
<keyword evidence="5 11" id="KW-0863">Zinc-finger</keyword>
<evidence type="ECO:0000256" key="3">
    <source>
        <dbReference type="ARBA" id="ARBA00022723"/>
    </source>
</evidence>
<dbReference type="FunFam" id="3.30.160.60:FF:000099">
    <property type="entry name" value="Zinc finger protein 79"/>
    <property type="match status" value="1"/>
</dbReference>
<feature type="domain" description="C2H2-type" evidence="13">
    <location>
        <begin position="135"/>
        <end position="162"/>
    </location>
</feature>
<comment type="subcellular location">
    <subcellularLocation>
        <location evidence="1">Nucleus</location>
    </subcellularLocation>
</comment>
<feature type="domain" description="C2H2-type" evidence="13">
    <location>
        <begin position="244"/>
        <end position="271"/>
    </location>
</feature>
<evidence type="ECO:0000256" key="6">
    <source>
        <dbReference type="ARBA" id="ARBA00022833"/>
    </source>
</evidence>
<feature type="domain" description="C2H2-type" evidence="13">
    <location>
        <begin position="162"/>
        <end position="189"/>
    </location>
</feature>
<dbReference type="FunCoup" id="A0A7M7QX73">
    <property type="interactions" value="1999"/>
</dbReference>
<name>A0A7M7QX73_NASVI</name>
<dbReference type="EnsemblMetazoa" id="XM_032598276">
    <property type="protein sequence ID" value="XP_032454167"/>
    <property type="gene ID" value="LOC116738546"/>
</dbReference>
<dbReference type="PROSITE" id="PS00028">
    <property type="entry name" value="ZINC_FINGER_C2H2_1"/>
    <property type="match status" value="7"/>
</dbReference>
<dbReference type="Pfam" id="PF00096">
    <property type="entry name" value="zf-C2H2"/>
    <property type="match status" value="7"/>
</dbReference>
<evidence type="ECO:0000256" key="8">
    <source>
        <dbReference type="ARBA" id="ARBA00023125"/>
    </source>
</evidence>
<keyword evidence="9" id="KW-0804">Transcription</keyword>
<dbReference type="SMART" id="SM00355">
    <property type="entry name" value="ZnF_C2H2"/>
    <property type="match status" value="9"/>
</dbReference>
<feature type="domain" description="C2H2-type" evidence="13">
    <location>
        <begin position="76"/>
        <end position="103"/>
    </location>
</feature>
<dbReference type="SMR" id="A0A7M7QX73"/>
<evidence type="ECO:0000259" key="13">
    <source>
        <dbReference type="PROSITE" id="PS50157"/>
    </source>
</evidence>
<feature type="domain" description="C2H2-type" evidence="13">
    <location>
        <begin position="106"/>
        <end position="134"/>
    </location>
</feature>
<dbReference type="OrthoDB" id="3437960at2759"/>
<dbReference type="InterPro" id="IPR036236">
    <property type="entry name" value="Znf_C2H2_sf"/>
</dbReference>
<feature type="domain" description="C2H2-type" evidence="13">
    <location>
        <begin position="190"/>
        <end position="217"/>
    </location>
</feature>
<organism evidence="14 15">
    <name type="scientific">Nasonia vitripennis</name>
    <name type="common">Parasitic wasp</name>
    <dbReference type="NCBI Taxonomy" id="7425"/>
    <lineage>
        <taxon>Eukaryota</taxon>
        <taxon>Metazoa</taxon>
        <taxon>Ecdysozoa</taxon>
        <taxon>Arthropoda</taxon>
        <taxon>Hexapoda</taxon>
        <taxon>Insecta</taxon>
        <taxon>Pterygota</taxon>
        <taxon>Neoptera</taxon>
        <taxon>Endopterygota</taxon>
        <taxon>Hymenoptera</taxon>
        <taxon>Apocrita</taxon>
        <taxon>Proctotrupomorpha</taxon>
        <taxon>Chalcidoidea</taxon>
        <taxon>Pteromalidae</taxon>
        <taxon>Pteromalinae</taxon>
        <taxon>Nasonia</taxon>
    </lineage>
</organism>
<dbReference type="GeneID" id="116738546"/>
<feature type="domain" description="C2H2-type" evidence="13">
    <location>
        <begin position="216"/>
        <end position="243"/>
    </location>
</feature>
<reference evidence="14" key="1">
    <citation type="submission" date="2021-01" db="UniProtKB">
        <authorList>
            <consortium name="EnsemblMetazoa"/>
        </authorList>
    </citation>
    <scope>IDENTIFICATION</scope>
</reference>
<dbReference type="InParanoid" id="A0A7M7QX73"/>
<keyword evidence="8" id="KW-0238">DNA-binding</keyword>
<dbReference type="AlphaFoldDB" id="A0A7M7QX73"/>
<dbReference type="SUPFAM" id="SSF57667">
    <property type="entry name" value="beta-beta-alpha zinc fingers"/>
    <property type="match status" value="5"/>
</dbReference>
<evidence type="ECO:0000256" key="2">
    <source>
        <dbReference type="ARBA" id="ARBA00006991"/>
    </source>
</evidence>
<keyword evidence="3" id="KW-0479">Metal-binding</keyword>
<dbReference type="InterPro" id="IPR013087">
    <property type="entry name" value="Znf_C2H2_type"/>
</dbReference>
<dbReference type="Proteomes" id="UP000002358">
    <property type="component" value="Chromosome 3"/>
</dbReference>
<evidence type="ECO:0000313" key="14">
    <source>
        <dbReference type="EnsemblMetazoa" id="XP_032454167"/>
    </source>
</evidence>
<evidence type="ECO:0000313" key="15">
    <source>
        <dbReference type="Proteomes" id="UP000002358"/>
    </source>
</evidence>
<keyword evidence="15" id="KW-1185">Reference proteome</keyword>